<dbReference type="Gene3D" id="3.40.50.1980">
    <property type="entry name" value="Nitrogenase molybdenum iron protein domain"/>
    <property type="match status" value="2"/>
</dbReference>
<keyword evidence="3" id="KW-0813">Transport</keyword>
<name>A0A0G3H3K6_9CORY</name>
<evidence type="ECO:0000259" key="6">
    <source>
        <dbReference type="PROSITE" id="PS50983"/>
    </source>
</evidence>
<gene>
    <name evidence="7" type="primary">irp1A</name>
    <name evidence="7" type="ORF">CTEST_02680</name>
</gene>
<dbReference type="PROSITE" id="PS51257">
    <property type="entry name" value="PROKAR_LIPOPROTEIN"/>
    <property type="match status" value="1"/>
</dbReference>
<dbReference type="RefSeq" id="WP_047252420.1">
    <property type="nucleotide sequence ID" value="NZ_CP011545.1"/>
</dbReference>
<sequence length="347" mass="36572">MRAAIPVILVASALTLAACGSASESTSTSESADAKTTATSGEFPVTLDHAFGSTTIESQPERVATIGWANNEVPLALDVVPVGMSKAAFGDDDGDGILPWVEEKLEELGGETPVLFDETDSIPFEQIADTQPDVILAAYSGITQDDYDKLSKIAPVVAYPGIPWGTSLDEMITLDATGLGMEDKGTELNTALDTEVADTLNQFPNLKEAKVLFTAFGGQNDNSKIGFYGTKDPRAGFLADAGIGVPQIVQDESGQAESFWIERSAEDVEAFSDVTLMISYGSDDPAENAKTLAELQAHPLLGRIPAIRDGHVAFLGNGPLAAAATPSPLSIPWSIQDYFSLLNDALN</sequence>
<evidence type="ECO:0000313" key="7">
    <source>
        <dbReference type="EMBL" id="AKK07991.1"/>
    </source>
</evidence>
<dbReference type="PROSITE" id="PS50983">
    <property type="entry name" value="FE_B12_PBP"/>
    <property type="match status" value="1"/>
</dbReference>
<comment type="similarity">
    <text evidence="2">Belongs to the bacterial solute-binding protein 8 family.</text>
</comment>
<reference evidence="8" key="2">
    <citation type="submission" date="2015-05" db="EMBL/GenBank/DDBJ databases">
        <title>Complete genome sequence of Corynebacterium testudinoris DSM 44614, recovered from necrotic lesions in the mouth of a tortoise.</title>
        <authorList>
            <person name="Ruckert C."/>
            <person name="Albersmeier A."/>
            <person name="Winkler A."/>
            <person name="Tauch A."/>
        </authorList>
    </citation>
    <scope>NUCLEOTIDE SEQUENCE [LARGE SCALE GENOMIC DNA]</scope>
    <source>
        <strain evidence="8">DSM 44614</strain>
    </source>
</reference>
<accession>A0A0G3H3K6</accession>
<organism evidence="7 8">
    <name type="scientific">Corynebacterium testudinoris</name>
    <dbReference type="NCBI Taxonomy" id="136857"/>
    <lineage>
        <taxon>Bacteria</taxon>
        <taxon>Bacillati</taxon>
        <taxon>Actinomycetota</taxon>
        <taxon>Actinomycetes</taxon>
        <taxon>Mycobacteriales</taxon>
        <taxon>Corynebacteriaceae</taxon>
        <taxon>Corynebacterium</taxon>
    </lineage>
</organism>
<evidence type="ECO:0000256" key="4">
    <source>
        <dbReference type="ARBA" id="ARBA00022729"/>
    </source>
</evidence>
<comment type="subcellular location">
    <subcellularLocation>
        <location evidence="1">Cell envelope</location>
    </subcellularLocation>
</comment>
<reference evidence="7 8" key="1">
    <citation type="journal article" date="2015" name="Genome Announc.">
        <title>Complete Genome Sequence of the Type Strain Corynebacterium testudinoris DSM 44614, Recovered from Necrotic Lesions in the Mouth of a Tortoise.</title>
        <authorList>
            <person name="Ruckert C."/>
            <person name="Kriete M."/>
            <person name="Jaenicke S."/>
            <person name="Winkler A."/>
            <person name="Tauch A."/>
        </authorList>
    </citation>
    <scope>NUCLEOTIDE SEQUENCE [LARGE SCALE GENOMIC DNA]</scope>
    <source>
        <strain evidence="7 8">DSM 44614</strain>
    </source>
</reference>
<dbReference type="AlphaFoldDB" id="A0A0G3H3K6"/>
<feature type="chain" id="PRO_5038988693" evidence="5">
    <location>
        <begin position="18"/>
        <end position="347"/>
    </location>
</feature>
<dbReference type="GO" id="GO:0030288">
    <property type="term" value="C:outer membrane-bounded periplasmic space"/>
    <property type="evidence" value="ECO:0007669"/>
    <property type="project" value="TreeGrafter"/>
</dbReference>
<dbReference type="SUPFAM" id="SSF53807">
    <property type="entry name" value="Helical backbone' metal receptor"/>
    <property type="match status" value="1"/>
</dbReference>
<dbReference type="KEGG" id="cted:CTEST_02680"/>
<dbReference type="Proteomes" id="UP000035540">
    <property type="component" value="Chromosome"/>
</dbReference>
<dbReference type="InterPro" id="IPR051313">
    <property type="entry name" value="Bact_iron-sidero_bind"/>
</dbReference>
<evidence type="ECO:0000256" key="2">
    <source>
        <dbReference type="ARBA" id="ARBA00008814"/>
    </source>
</evidence>
<dbReference type="EMBL" id="CP011545">
    <property type="protein sequence ID" value="AKK07991.1"/>
    <property type="molecule type" value="Genomic_DNA"/>
</dbReference>
<dbReference type="PANTHER" id="PTHR30532:SF24">
    <property type="entry name" value="FERRIC ENTEROBACTIN-BINDING PERIPLASMIC PROTEIN FEPB"/>
    <property type="match status" value="1"/>
</dbReference>
<evidence type="ECO:0000313" key="8">
    <source>
        <dbReference type="Proteomes" id="UP000035540"/>
    </source>
</evidence>
<feature type="domain" description="Fe/B12 periplasmic-binding" evidence="6">
    <location>
        <begin position="62"/>
        <end position="346"/>
    </location>
</feature>
<evidence type="ECO:0000256" key="3">
    <source>
        <dbReference type="ARBA" id="ARBA00022448"/>
    </source>
</evidence>
<dbReference type="InterPro" id="IPR002491">
    <property type="entry name" value="ABC_transptr_periplasmic_BD"/>
</dbReference>
<dbReference type="STRING" id="136857.CTEST_02680"/>
<dbReference type="PANTHER" id="PTHR30532">
    <property type="entry name" value="IRON III DICITRATE-BINDING PERIPLASMIC PROTEIN"/>
    <property type="match status" value="1"/>
</dbReference>
<dbReference type="PATRIC" id="fig|136857.5.peg.527"/>
<protein>
    <submittedName>
        <fullName evidence="7">ABC-type Fe3+-hydroxamate transport system, periplasmic component</fullName>
    </submittedName>
</protein>
<dbReference type="OrthoDB" id="1846031at2"/>
<dbReference type="Pfam" id="PF01497">
    <property type="entry name" value="Peripla_BP_2"/>
    <property type="match status" value="1"/>
</dbReference>
<dbReference type="GO" id="GO:1901678">
    <property type="term" value="P:iron coordination entity transport"/>
    <property type="evidence" value="ECO:0007669"/>
    <property type="project" value="UniProtKB-ARBA"/>
</dbReference>
<keyword evidence="4 5" id="KW-0732">Signal</keyword>
<keyword evidence="8" id="KW-1185">Reference proteome</keyword>
<evidence type="ECO:0000256" key="5">
    <source>
        <dbReference type="SAM" id="SignalP"/>
    </source>
</evidence>
<feature type="signal peptide" evidence="5">
    <location>
        <begin position="1"/>
        <end position="17"/>
    </location>
</feature>
<evidence type="ECO:0000256" key="1">
    <source>
        <dbReference type="ARBA" id="ARBA00004196"/>
    </source>
</evidence>
<proteinExistence type="inferred from homology"/>